<comment type="caution">
    <text evidence="1">The sequence shown here is derived from an EMBL/GenBank/DDBJ whole genome shotgun (WGS) entry which is preliminary data.</text>
</comment>
<accession>A0A840X8J7</accession>
<dbReference type="OrthoDB" id="4227096at2"/>
<dbReference type="Proteomes" id="UP000552883">
    <property type="component" value="Unassembled WGS sequence"/>
</dbReference>
<gene>
    <name evidence="1" type="ORF">BJ959_001020</name>
</gene>
<protein>
    <submittedName>
        <fullName evidence="1">Transposase</fullName>
    </submittedName>
</protein>
<name>A0A840X8J7_9MICO</name>
<dbReference type="EMBL" id="JACHBS010000001">
    <property type="protein sequence ID" value="MBB5617524.1"/>
    <property type="molecule type" value="Genomic_DNA"/>
</dbReference>
<proteinExistence type="predicted"/>
<dbReference type="RefSeq" id="WP_153982672.1">
    <property type="nucleotide sequence ID" value="NZ_BAAANZ010000012.1"/>
</dbReference>
<keyword evidence="2" id="KW-1185">Reference proteome</keyword>
<organism evidence="1 2">
    <name type="scientific">Microcella frigidaquae</name>
    <dbReference type="NCBI Taxonomy" id="424758"/>
    <lineage>
        <taxon>Bacteria</taxon>
        <taxon>Bacillati</taxon>
        <taxon>Actinomycetota</taxon>
        <taxon>Actinomycetes</taxon>
        <taxon>Micrococcales</taxon>
        <taxon>Microbacteriaceae</taxon>
        <taxon>Microcella</taxon>
    </lineage>
</organism>
<evidence type="ECO:0000313" key="1">
    <source>
        <dbReference type="EMBL" id="MBB5617524.1"/>
    </source>
</evidence>
<sequence length="69" mass="7596">MAVNVRSSDRDQGFLLPPSVRDWLPEDHLAFFVIDVVAELDLAAFYAAFRADGRGGAVYDPEVMLGVLI</sequence>
<dbReference type="AlphaFoldDB" id="A0A840X8J7"/>
<reference evidence="1 2" key="1">
    <citation type="submission" date="2020-08" db="EMBL/GenBank/DDBJ databases">
        <title>Sequencing the genomes of 1000 actinobacteria strains.</title>
        <authorList>
            <person name="Klenk H.-P."/>
        </authorList>
    </citation>
    <scope>NUCLEOTIDE SEQUENCE [LARGE SCALE GENOMIC DNA]</scope>
    <source>
        <strain evidence="1 2">DSM 23889</strain>
    </source>
</reference>
<evidence type="ECO:0000313" key="2">
    <source>
        <dbReference type="Proteomes" id="UP000552883"/>
    </source>
</evidence>